<sequence>MVRRYFADPRHLLYYYPNSITPRYKDDGLSTCNDTPAGAGYWPLPRVQVRERPTMRKLLCFLLLLMASIQAHALKQEDMLPPDQAFKFKAEVIAPDKIKATWDIAEGYYLYRQRFTFEPETPNLSFAPATFPTGESKNDPTFGQTEVYHNQVVIEIPIERGQTRSQALELALKVKYQGCADAGVCYAPQKKTAKLQLAALDNTTDKTAPPAAKTAPPAADATLTNIIKQAQKPGAGGAMPVDQAFVFELSAIDKGMLNAHWIIQPEHHLYRPKIQFTVKEPQGVTLGAPIFPTGKIVDDEYFGKIEVYGEDIDVKIPILQSTGLKKLVVETEYQGCADSTGVCYPPVKQSQELILTGLPDAKPLAEGETNAVVKAPLNQQDALTQRLEDSSLLQIIAITFGLGLLLAFTPCIFPMVPILSGIIAGYGNTSSRKALWLSVTYVISGAIAYAIIGFVFGYFGQNLQAVLQHPIAIGLMSALFVALAFSMFGFYDLQLPNSLQSRLNEISNKQESGSFVGAAIMGFLSTLIVGPCAGPAIAGILTFITQSNNAWLGAAALFSLGMGIGVPLILIGASAGHLLPRAGIWMDTVKALFGIIMLGVAIYMLSRIVSIEITMALTGILLVSSGVYMGALEKIEEDAGGWGRFWKSTGMLQLFYGALILLGLSAGSTNLLQPLKGIFSVSTAPGQTTEAAITFQRIQSIDALETALKQAKSQQRPVMLDFYADWCSYCHTMEKTTFKDPASIKTLGNTLFLQVDVTDQTENDLALQKRFDVIAPPALVFFSNAGEELRALRLVGDVTPEQLRLQAMSFMQQAAK</sequence>
<dbReference type="SUPFAM" id="SSF74863">
    <property type="entry name" value="Thiol:disulfide interchange protein DsbD, N-terminal domain (DsbD-alpha)"/>
    <property type="match status" value="2"/>
</dbReference>
<feature type="transmembrane region" description="Helical" evidence="7">
    <location>
        <begin position="471"/>
        <end position="493"/>
    </location>
</feature>
<dbReference type="NCBIfam" id="NF001419">
    <property type="entry name" value="PRK00293.1"/>
    <property type="match status" value="1"/>
</dbReference>
<dbReference type="GO" id="GO:0005886">
    <property type="term" value="C:plasma membrane"/>
    <property type="evidence" value="ECO:0007669"/>
    <property type="project" value="UniProtKB-SubCell"/>
</dbReference>
<dbReference type="InterPro" id="IPR013766">
    <property type="entry name" value="Thioredoxin_domain"/>
</dbReference>
<keyword evidence="4" id="KW-0201">Cytochrome c-type biogenesis</keyword>
<dbReference type="Pfam" id="PF13899">
    <property type="entry name" value="Thioredoxin_7"/>
    <property type="match status" value="1"/>
</dbReference>
<evidence type="ECO:0000256" key="6">
    <source>
        <dbReference type="ARBA" id="ARBA00023136"/>
    </source>
</evidence>
<evidence type="ECO:0000313" key="11">
    <source>
        <dbReference type="Proteomes" id="UP001223336"/>
    </source>
</evidence>
<evidence type="ECO:0000313" key="9">
    <source>
        <dbReference type="EMBL" id="MDQ5768132.1"/>
    </source>
</evidence>
<feature type="transmembrane region" description="Helical" evidence="7">
    <location>
        <begin position="392"/>
        <end position="413"/>
    </location>
</feature>
<evidence type="ECO:0000259" key="8">
    <source>
        <dbReference type="PROSITE" id="PS51352"/>
    </source>
</evidence>
<dbReference type="EC" id="1.8.1.8" evidence="10"/>
<evidence type="ECO:0000256" key="4">
    <source>
        <dbReference type="ARBA" id="ARBA00022748"/>
    </source>
</evidence>
<accession>A0AA51QXV5</accession>
<comment type="subcellular location">
    <subcellularLocation>
        <location evidence="1">Cell membrane</location>
        <topology evidence="1">Multi-pass membrane protein</topology>
    </subcellularLocation>
</comment>
<dbReference type="Pfam" id="PF02683">
    <property type="entry name" value="DsbD_TM"/>
    <property type="match status" value="1"/>
</dbReference>
<feature type="transmembrane region" description="Helical" evidence="7">
    <location>
        <begin position="611"/>
        <end position="631"/>
    </location>
</feature>
<keyword evidence="3 7" id="KW-0812">Transmembrane</keyword>
<evidence type="ECO:0000313" key="10">
    <source>
        <dbReference type="EMBL" id="WML85312.1"/>
    </source>
</evidence>
<dbReference type="Proteomes" id="UP001223336">
    <property type="component" value="Unassembled WGS sequence"/>
</dbReference>
<feature type="transmembrane region" description="Helical" evidence="7">
    <location>
        <begin position="434"/>
        <end position="459"/>
    </location>
</feature>
<dbReference type="Pfam" id="PF11412">
    <property type="entry name" value="DsbD_N"/>
    <property type="match status" value="2"/>
</dbReference>
<keyword evidence="11" id="KW-1185">Reference proteome</keyword>
<dbReference type="PROSITE" id="PS51352">
    <property type="entry name" value="THIOREDOXIN_2"/>
    <property type="match status" value="1"/>
</dbReference>
<keyword evidence="2" id="KW-1003">Cell membrane</keyword>
<dbReference type="InterPro" id="IPR036929">
    <property type="entry name" value="DsbDN_sf"/>
</dbReference>
<dbReference type="EMBL" id="CP133217">
    <property type="protein sequence ID" value="WML85312.1"/>
    <property type="molecule type" value="Genomic_DNA"/>
</dbReference>
<dbReference type="PANTHER" id="PTHR32234">
    <property type="entry name" value="THIOL:DISULFIDE INTERCHANGE PROTEIN DSBD"/>
    <property type="match status" value="1"/>
</dbReference>
<feature type="domain" description="Thioredoxin" evidence="8">
    <location>
        <begin position="678"/>
        <end position="813"/>
    </location>
</feature>
<reference evidence="10 11" key="1">
    <citation type="submission" date="2023-08" db="EMBL/GenBank/DDBJ databases">
        <title>New molecular markers tilS and rpoB for phylogenetic and monitoring studies of the genus Thiothrix biodiversity.</title>
        <authorList>
            <person name="Ravin N.V."/>
            <person name="Smolyakov D."/>
            <person name="Markov N.D."/>
            <person name="Beletsky A.V."/>
            <person name="Mardanov A.V."/>
            <person name="Rudenko T.S."/>
            <person name="Grabovich M.Y."/>
        </authorList>
    </citation>
    <scope>NUCLEOTIDE SEQUENCE</scope>
    <source>
        <strain evidence="10">DNT52</strain>
        <strain evidence="9 11">H33</strain>
    </source>
</reference>
<keyword evidence="6 7" id="KW-0472">Membrane</keyword>
<evidence type="ECO:0000256" key="7">
    <source>
        <dbReference type="SAM" id="Phobius"/>
    </source>
</evidence>
<dbReference type="AlphaFoldDB" id="A0AA51QXV5"/>
<protein>
    <submittedName>
        <fullName evidence="10">Protein-disulfide reductase DsbD</fullName>
        <ecNumber evidence="10">1.8.1.8</ecNumber>
    </submittedName>
</protein>
<dbReference type="GO" id="GO:0045454">
    <property type="term" value="P:cell redox homeostasis"/>
    <property type="evidence" value="ECO:0007669"/>
    <property type="project" value="TreeGrafter"/>
</dbReference>
<feature type="transmembrane region" description="Helical" evidence="7">
    <location>
        <begin position="550"/>
        <end position="572"/>
    </location>
</feature>
<gene>
    <name evidence="10" type="primary">dsbD</name>
    <name evidence="9" type="ORF">RCC75_06315</name>
    <name evidence="10" type="ORF">RCG00_13515</name>
</gene>
<dbReference type="EMBL" id="JAVFKN010000006">
    <property type="protein sequence ID" value="MDQ5768132.1"/>
    <property type="molecule type" value="Genomic_DNA"/>
</dbReference>
<dbReference type="Gene3D" id="3.40.30.10">
    <property type="entry name" value="Glutaredoxin"/>
    <property type="match status" value="1"/>
</dbReference>
<evidence type="ECO:0000256" key="5">
    <source>
        <dbReference type="ARBA" id="ARBA00022989"/>
    </source>
</evidence>
<proteinExistence type="predicted"/>
<dbReference type="RefSeq" id="WP_308134213.1">
    <property type="nucleotide sequence ID" value="NZ_CP133217.1"/>
</dbReference>
<evidence type="ECO:0000256" key="2">
    <source>
        <dbReference type="ARBA" id="ARBA00022475"/>
    </source>
</evidence>
<organism evidence="10">
    <name type="scientific">Thiothrix subterranea</name>
    <dbReference type="NCBI Taxonomy" id="2735563"/>
    <lineage>
        <taxon>Bacteria</taxon>
        <taxon>Pseudomonadati</taxon>
        <taxon>Pseudomonadota</taxon>
        <taxon>Gammaproteobacteria</taxon>
        <taxon>Thiotrichales</taxon>
        <taxon>Thiotrichaceae</taxon>
        <taxon>Thiothrix</taxon>
    </lineage>
</organism>
<dbReference type="SUPFAM" id="SSF52833">
    <property type="entry name" value="Thioredoxin-like"/>
    <property type="match status" value="1"/>
</dbReference>
<dbReference type="PANTHER" id="PTHR32234:SF0">
    <property type="entry name" value="THIOL:DISULFIDE INTERCHANGE PROTEIN DSBD"/>
    <property type="match status" value="1"/>
</dbReference>
<dbReference type="InterPro" id="IPR003834">
    <property type="entry name" value="Cyt_c_assmbl_TM_dom"/>
</dbReference>
<dbReference type="Gene3D" id="2.60.40.1250">
    <property type="entry name" value="Thiol:disulfide interchange protein DsbD, N-terminal domain"/>
    <property type="match status" value="2"/>
</dbReference>
<dbReference type="InterPro" id="IPR028250">
    <property type="entry name" value="DsbDN"/>
</dbReference>
<dbReference type="GO" id="GO:0017004">
    <property type="term" value="P:cytochrome complex assembly"/>
    <property type="evidence" value="ECO:0007669"/>
    <property type="project" value="UniProtKB-KW"/>
</dbReference>
<evidence type="ECO:0000256" key="3">
    <source>
        <dbReference type="ARBA" id="ARBA00022692"/>
    </source>
</evidence>
<dbReference type="InterPro" id="IPR036249">
    <property type="entry name" value="Thioredoxin-like_sf"/>
</dbReference>
<keyword evidence="10" id="KW-0560">Oxidoreductase</keyword>
<dbReference type="GO" id="GO:0047134">
    <property type="term" value="F:protein-disulfide reductase [NAD(P)H] activity"/>
    <property type="evidence" value="ECO:0007669"/>
    <property type="project" value="UniProtKB-EC"/>
</dbReference>
<feature type="transmembrane region" description="Helical" evidence="7">
    <location>
        <begin position="514"/>
        <end position="544"/>
    </location>
</feature>
<dbReference type="Proteomes" id="UP001229862">
    <property type="component" value="Chromosome"/>
</dbReference>
<feature type="transmembrane region" description="Helical" evidence="7">
    <location>
        <begin position="652"/>
        <end position="672"/>
    </location>
</feature>
<keyword evidence="5 7" id="KW-1133">Transmembrane helix</keyword>
<name>A0AA51QXV5_9GAMM</name>
<evidence type="ECO:0000256" key="1">
    <source>
        <dbReference type="ARBA" id="ARBA00004651"/>
    </source>
</evidence>
<feature type="transmembrane region" description="Helical" evidence="7">
    <location>
        <begin position="584"/>
        <end position="605"/>
    </location>
</feature>